<gene>
    <name evidence="7 10" type="primary">prfA</name>
    <name evidence="10" type="ORF">F0U83_14505</name>
</gene>
<dbReference type="SUPFAM" id="SSF75620">
    <property type="entry name" value="Release factor"/>
    <property type="match status" value="1"/>
</dbReference>
<comment type="function">
    <text evidence="1 7">Peptide chain release factor 1 directs the termination of translation in response to the peptide chain termination codons UAG and UAA.</text>
</comment>
<evidence type="ECO:0000313" key="10">
    <source>
        <dbReference type="EMBL" id="QEQ97836.1"/>
    </source>
</evidence>
<dbReference type="KEGG" id="ncu:F0U83_14505"/>
<dbReference type="PANTHER" id="PTHR43804:SF7">
    <property type="entry name" value="LD18447P"/>
    <property type="match status" value="1"/>
</dbReference>
<dbReference type="Pfam" id="PF03462">
    <property type="entry name" value="PCRF"/>
    <property type="match status" value="1"/>
</dbReference>
<dbReference type="EMBL" id="CP043869">
    <property type="protein sequence ID" value="QEQ97836.1"/>
    <property type="molecule type" value="Genomic_DNA"/>
</dbReference>
<dbReference type="InterPro" id="IPR045853">
    <property type="entry name" value="Pep_chain_release_fac_I_sf"/>
</dbReference>
<dbReference type="FunFam" id="3.30.160.20:FF:000004">
    <property type="entry name" value="Peptide chain release factor 1"/>
    <property type="match status" value="1"/>
</dbReference>
<evidence type="ECO:0000256" key="2">
    <source>
        <dbReference type="ARBA" id="ARBA00004496"/>
    </source>
</evidence>
<dbReference type="PANTHER" id="PTHR43804">
    <property type="entry name" value="LD18447P"/>
    <property type="match status" value="1"/>
</dbReference>
<keyword evidence="5 7" id="KW-0963">Cytoplasm</keyword>
<comment type="subcellular location">
    <subcellularLocation>
        <location evidence="2 7">Cytoplasm</location>
    </subcellularLocation>
</comment>
<feature type="domain" description="Prokaryotic-type class I peptide chain release factors" evidence="9">
    <location>
        <begin position="230"/>
        <end position="246"/>
    </location>
</feature>
<dbReference type="FunFam" id="3.30.70.1660:FF:000004">
    <property type="entry name" value="Peptide chain release factor 1"/>
    <property type="match status" value="1"/>
</dbReference>
<evidence type="ECO:0000256" key="4">
    <source>
        <dbReference type="ARBA" id="ARBA00022481"/>
    </source>
</evidence>
<dbReference type="PROSITE" id="PS00745">
    <property type="entry name" value="RF_PROK_I"/>
    <property type="match status" value="1"/>
</dbReference>
<dbReference type="Gene3D" id="6.10.140.1950">
    <property type="match status" value="1"/>
</dbReference>
<evidence type="ECO:0000256" key="8">
    <source>
        <dbReference type="NCBIfam" id="TIGR00019"/>
    </source>
</evidence>
<name>A0A5P1REZ0_9GAMM</name>
<proteinExistence type="inferred from homology"/>
<evidence type="ECO:0000313" key="11">
    <source>
        <dbReference type="Proteomes" id="UP000324760"/>
    </source>
</evidence>
<evidence type="ECO:0000259" key="9">
    <source>
        <dbReference type="PROSITE" id="PS00745"/>
    </source>
</evidence>
<evidence type="ECO:0000256" key="6">
    <source>
        <dbReference type="ARBA" id="ARBA00022917"/>
    </source>
</evidence>
<evidence type="ECO:0000256" key="1">
    <source>
        <dbReference type="ARBA" id="ARBA00002986"/>
    </source>
</evidence>
<comment type="similarity">
    <text evidence="3 7">Belongs to the prokaryotic/mitochondrial release factor family.</text>
</comment>
<comment type="PTM">
    <text evidence="7">Methylated by PrmC. Methylation increases the termination efficiency of RF1.</text>
</comment>
<sequence>MKESIRTKLDKLADRFEELSALLSDADVISNQNTFREYSKEYAELEPVVQCFAAYQQAESNVEEAQLMMQDSDPDMREMAKEELAEAQAQIEALNDALQIHLLPKDPNDKSNVFLEIRAGTGGDEAAIFSGDLYRMYSRYAEQQGWRIEIISANEGEHGGFKEVITRVVGQDVYSRLKFESGAHRVQRVPATESQGRIHTSACTVAVMPELDDVEQIEINKADLRVDTFRASGAGGQHINKTDSAIRITHIPTGVVVECQEERSQHKNRAKAMALLASRLQSAEMEKHAAEQASTRKSLVGSGDRSERIRTYNYPQGRVTDHRINLTLYKLDEIMEGKLEEVINPLMHEYQAEQLGALAD</sequence>
<dbReference type="AlphaFoldDB" id="A0A5P1REZ0"/>
<dbReference type="NCBIfam" id="NF001859">
    <property type="entry name" value="PRK00591.1"/>
    <property type="match status" value="1"/>
</dbReference>
<dbReference type="Proteomes" id="UP000324760">
    <property type="component" value="Chromosome"/>
</dbReference>
<organism evidence="10 11">
    <name type="scientific">Neptunomonas concharum</name>
    <dbReference type="NCBI Taxonomy" id="1031538"/>
    <lineage>
        <taxon>Bacteria</taxon>
        <taxon>Pseudomonadati</taxon>
        <taxon>Pseudomonadota</taxon>
        <taxon>Gammaproteobacteria</taxon>
        <taxon>Oceanospirillales</taxon>
        <taxon>Oceanospirillaceae</taxon>
        <taxon>Neptunomonas</taxon>
    </lineage>
</organism>
<dbReference type="Gene3D" id="3.30.70.1660">
    <property type="match status" value="2"/>
</dbReference>
<dbReference type="FunFam" id="3.30.70.1660:FF:000002">
    <property type="entry name" value="Peptide chain release factor 1"/>
    <property type="match status" value="1"/>
</dbReference>
<evidence type="ECO:0000256" key="5">
    <source>
        <dbReference type="ARBA" id="ARBA00022490"/>
    </source>
</evidence>
<dbReference type="OrthoDB" id="9806673at2"/>
<keyword evidence="11" id="KW-1185">Reference proteome</keyword>
<dbReference type="Pfam" id="PF00472">
    <property type="entry name" value="RF-1"/>
    <property type="match status" value="1"/>
</dbReference>
<dbReference type="NCBIfam" id="TIGR00019">
    <property type="entry name" value="prfA"/>
    <property type="match status" value="1"/>
</dbReference>
<dbReference type="InterPro" id="IPR005139">
    <property type="entry name" value="PCRF"/>
</dbReference>
<dbReference type="RefSeq" id="WP_138987951.1">
    <property type="nucleotide sequence ID" value="NZ_CP043869.1"/>
</dbReference>
<dbReference type="SMART" id="SM00937">
    <property type="entry name" value="PCRF"/>
    <property type="match status" value="1"/>
</dbReference>
<dbReference type="InterPro" id="IPR004373">
    <property type="entry name" value="RF-1"/>
</dbReference>
<accession>A0A5P1REZ0</accession>
<evidence type="ECO:0000256" key="7">
    <source>
        <dbReference type="HAMAP-Rule" id="MF_00093"/>
    </source>
</evidence>
<evidence type="ECO:0000256" key="3">
    <source>
        <dbReference type="ARBA" id="ARBA00010835"/>
    </source>
</evidence>
<keyword evidence="4 7" id="KW-0488">Methylation</keyword>
<dbReference type="GO" id="GO:0016149">
    <property type="term" value="F:translation release factor activity, codon specific"/>
    <property type="evidence" value="ECO:0007669"/>
    <property type="project" value="UniProtKB-UniRule"/>
</dbReference>
<dbReference type="HAMAP" id="MF_00093">
    <property type="entry name" value="Rel_fac_1"/>
    <property type="match status" value="1"/>
</dbReference>
<feature type="modified residue" description="N5-methylglutamine" evidence="7">
    <location>
        <position position="237"/>
    </location>
</feature>
<reference evidence="10 11" key="1">
    <citation type="journal article" date="2019" name="Biochem. Eng. J.">
        <title>Metabolic engineering of the marine bacteria Neptunomonas concharum for the production of acetoin and meso-2,3-butanediol from acetate.</title>
        <authorList>
            <person name="Li W."/>
            <person name="Pu N."/>
            <person name="Liu C.-X."/>
            <person name="Yuan Q.-P."/>
            <person name="Li Z.-J."/>
        </authorList>
    </citation>
    <scope>NUCLEOTIDE SEQUENCE [LARGE SCALE GENOMIC DNA]</scope>
    <source>
        <strain evidence="10 11">JCM17730</strain>
    </source>
</reference>
<dbReference type="InterPro" id="IPR000352">
    <property type="entry name" value="Pep_chain_release_fac_I"/>
</dbReference>
<keyword evidence="6 7" id="KW-0648">Protein biosynthesis</keyword>
<dbReference type="GO" id="GO:0005829">
    <property type="term" value="C:cytosol"/>
    <property type="evidence" value="ECO:0007669"/>
    <property type="project" value="UniProtKB-ARBA"/>
</dbReference>
<dbReference type="Gene3D" id="3.30.160.20">
    <property type="match status" value="1"/>
</dbReference>
<dbReference type="InterPro" id="IPR050057">
    <property type="entry name" value="Prokaryotic/Mito_RF"/>
</dbReference>
<protein>
    <recommendedName>
        <fullName evidence="7 8">Peptide chain release factor 1</fullName>
        <shortName evidence="7">RF-1</shortName>
    </recommendedName>
</protein>